<proteinExistence type="predicted"/>
<dbReference type="Pfam" id="PF00440">
    <property type="entry name" value="TetR_N"/>
    <property type="match status" value="1"/>
</dbReference>
<protein>
    <submittedName>
        <fullName evidence="4">TetR/AcrR family transcriptional regulator</fullName>
    </submittedName>
</protein>
<feature type="domain" description="HTH tetR-type" evidence="3">
    <location>
        <begin position="3"/>
        <end position="63"/>
    </location>
</feature>
<dbReference type="PANTHER" id="PTHR43479:SF11">
    <property type="entry name" value="ACREF_ENVCD OPERON REPRESSOR-RELATED"/>
    <property type="match status" value="1"/>
</dbReference>
<evidence type="ECO:0000259" key="3">
    <source>
        <dbReference type="PROSITE" id="PS50977"/>
    </source>
</evidence>
<evidence type="ECO:0000313" key="5">
    <source>
        <dbReference type="Proteomes" id="UP000515819"/>
    </source>
</evidence>
<dbReference type="InterPro" id="IPR023772">
    <property type="entry name" value="DNA-bd_HTH_TetR-type_CS"/>
</dbReference>
<evidence type="ECO:0000256" key="1">
    <source>
        <dbReference type="ARBA" id="ARBA00023125"/>
    </source>
</evidence>
<feature type="DNA-binding region" description="H-T-H motif" evidence="2">
    <location>
        <begin position="26"/>
        <end position="45"/>
    </location>
</feature>
<dbReference type="InterPro" id="IPR009057">
    <property type="entry name" value="Homeodomain-like_sf"/>
</dbReference>
<name>A0A7G9FKY1_9FIRM</name>
<dbReference type="SUPFAM" id="SSF46689">
    <property type="entry name" value="Homeodomain-like"/>
    <property type="match status" value="1"/>
</dbReference>
<evidence type="ECO:0000313" key="4">
    <source>
        <dbReference type="EMBL" id="QNL99212.1"/>
    </source>
</evidence>
<dbReference type="PRINTS" id="PR00455">
    <property type="entry name" value="HTHTETR"/>
</dbReference>
<dbReference type="Gene3D" id="1.10.357.10">
    <property type="entry name" value="Tetracycline Repressor, domain 2"/>
    <property type="match status" value="1"/>
</dbReference>
<dbReference type="Proteomes" id="UP000515819">
    <property type="component" value="Chromosome"/>
</dbReference>
<dbReference type="RefSeq" id="WP_249321089.1">
    <property type="nucleotide sequence ID" value="NZ_CP060632.1"/>
</dbReference>
<evidence type="ECO:0000256" key="2">
    <source>
        <dbReference type="PROSITE-ProRule" id="PRU00335"/>
    </source>
</evidence>
<organism evidence="4 5">
    <name type="scientific">Wujia chipingensis</name>
    <dbReference type="NCBI Taxonomy" id="2763670"/>
    <lineage>
        <taxon>Bacteria</taxon>
        <taxon>Bacillati</taxon>
        <taxon>Bacillota</taxon>
        <taxon>Clostridia</taxon>
        <taxon>Lachnospirales</taxon>
        <taxon>Lachnospiraceae</taxon>
        <taxon>Wujia</taxon>
    </lineage>
</organism>
<gene>
    <name evidence="4" type="ORF">H9Q76_10820</name>
</gene>
<keyword evidence="5" id="KW-1185">Reference proteome</keyword>
<reference evidence="4 5" key="1">
    <citation type="submission" date="2020-08" db="EMBL/GenBank/DDBJ databases">
        <authorList>
            <person name="Liu C."/>
            <person name="Sun Q."/>
        </authorList>
    </citation>
    <scope>NUCLEOTIDE SEQUENCE [LARGE SCALE GENOMIC DNA]</scope>
    <source>
        <strain evidence="4 5">NSJ-4</strain>
    </source>
</reference>
<dbReference type="EMBL" id="CP060632">
    <property type="protein sequence ID" value="QNL99212.1"/>
    <property type="molecule type" value="Genomic_DNA"/>
</dbReference>
<keyword evidence="1 2" id="KW-0238">DNA-binding</keyword>
<dbReference type="PROSITE" id="PS01081">
    <property type="entry name" value="HTH_TETR_1"/>
    <property type="match status" value="1"/>
</dbReference>
<dbReference type="PROSITE" id="PS50977">
    <property type="entry name" value="HTH_TETR_2"/>
    <property type="match status" value="1"/>
</dbReference>
<dbReference type="PANTHER" id="PTHR43479">
    <property type="entry name" value="ACREF/ENVCD OPERON REPRESSOR-RELATED"/>
    <property type="match status" value="1"/>
</dbReference>
<dbReference type="InterPro" id="IPR050624">
    <property type="entry name" value="HTH-type_Tx_Regulator"/>
</dbReference>
<accession>A0A7G9FKY1</accession>
<dbReference type="KEGG" id="wcp:H9Q76_10820"/>
<dbReference type="InterPro" id="IPR001647">
    <property type="entry name" value="HTH_TetR"/>
</dbReference>
<sequence length="204" mass="23693">MEKETRELLLASAKQEFLEKGYQGASLRSICKNAGVTTGALYFFFQDKEDLFAAIVEPVLEKLKHMLQQHMRQELMELQQFPDAREDNMQDDMFASTQIIHLLYANYDMFTLILTKSQGSRFENCIDEFVAIMENGYQVFAAEQAKVLGVESPDEYTLHWVAHVQINAFSHLLLHEKDEQKALKHMEQVMNYLLGGWNAMFQKQ</sequence>
<dbReference type="GO" id="GO:0003677">
    <property type="term" value="F:DNA binding"/>
    <property type="evidence" value="ECO:0007669"/>
    <property type="project" value="UniProtKB-UniRule"/>
</dbReference>
<dbReference type="AlphaFoldDB" id="A0A7G9FKY1"/>